<organism evidence="2 3">
    <name type="scientific">Pseudomonas savastanoi pv. phaseolicola</name>
    <name type="common">Pseudomonas syringae pv. phaseolicola</name>
    <dbReference type="NCBI Taxonomy" id="319"/>
    <lineage>
        <taxon>Bacteria</taxon>
        <taxon>Pseudomonadati</taxon>
        <taxon>Pseudomonadota</taxon>
        <taxon>Gammaproteobacteria</taxon>
        <taxon>Pseudomonadales</taxon>
        <taxon>Pseudomonadaceae</taxon>
        <taxon>Pseudomonas</taxon>
    </lineage>
</organism>
<sequence>MITLGHVQPDLTRRASYTTKGRRATVAECLKKDAVQPITTGLPVQPENTVLLMRAEVHSDEPSIAKGTDMKSQLCTQEKLASKLYQDWAAFFGTPNHMHRKIWEWVFAAEALHSNGFLQPGREGLGFAVGSEPLASAFASKGAKILATDLATDSAVEKGWLINNEHAENKSSLNERKLCDEDEFNRLVTFEFADMNNIPPEYEGRFDFNWSSCAFEHLGSIELGIEFVRNSMKVLKPGGMAVHTTEFNVCSNEETVEEGPTVIFRRKDIQALIDTLTHDGYRVEEMDWNMGTNPLDYHIDLPPYKQEVHLKLQLQGYTTTSIGLIMHKPY</sequence>
<dbReference type="AlphaFoldDB" id="A0A0P9WGL4"/>
<evidence type="ECO:0000313" key="2">
    <source>
        <dbReference type="EMBL" id="KPY14601.1"/>
    </source>
</evidence>
<dbReference type="Gene3D" id="3.40.50.150">
    <property type="entry name" value="Vaccinia Virus protein VP39"/>
    <property type="match status" value="1"/>
</dbReference>
<proteinExistence type="predicted"/>
<dbReference type="Pfam" id="PF08241">
    <property type="entry name" value="Methyltransf_11"/>
    <property type="match status" value="1"/>
</dbReference>
<dbReference type="Proteomes" id="UP000050396">
    <property type="component" value="Unassembled WGS sequence"/>
</dbReference>
<dbReference type="InterPro" id="IPR029063">
    <property type="entry name" value="SAM-dependent_MTases_sf"/>
</dbReference>
<name>A0A0P9WGL4_PSESH</name>
<evidence type="ECO:0000313" key="3">
    <source>
        <dbReference type="Proteomes" id="UP000050396"/>
    </source>
</evidence>
<gene>
    <name evidence="2" type="ORF">ALO55_00351</name>
</gene>
<feature type="domain" description="Methyltransferase type 11" evidence="1">
    <location>
        <begin position="176"/>
        <end position="242"/>
    </location>
</feature>
<evidence type="ECO:0000259" key="1">
    <source>
        <dbReference type="Pfam" id="PF08241"/>
    </source>
</evidence>
<reference evidence="2 3" key="1">
    <citation type="submission" date="2015-09" db="EMBL/GenBank/DDBJ databases">
        <title>Genome announcement of multiple Pseudomonas syringae strains.</title>
        <authorList>
            <person name="Thakur S."/>
            <person name="Wang P.W."/>
            <person name="Gong Y."/>
            <person name="Weir B.S."/>
            <person name="Guttman D.S."/>
        </authorList>
    </citation>
    <scope>NUCLEOTIDE SEQUENCE [LARGE SCALE GENOMIC DNA]</scope>
    <source>
        <strain evidence="2 3">ICMP2740</strain>
    </source>
</reference>
<dbReference type="GO" id="GO:0008757">
    <property type="term" value="F:S-adenosylmethionine-dependent methyltransferase activity"/>
    <property type="evidence" value="ECO:0007669"/>
    <property type="project" value="InterPro"/>
</dbReference>
<dbReference type="EMBL" id="LJQZ01000183">
    <property type="protein sequence ID" value="KPY14601.1"/>
    <property type="molecule type" value="Genomic_DNA"/>
</dbReference>
<dbReference type="SUPFAM" id="SSF53335">
    <property type="entry name" value="S-adenosyl-L-methionine-dependent methyltransferases"/>
    <property type="match status" value="1"/>
</dbReference>
<dbReference type="InterPro" id="IPR013216">
    <property type="entry name" value="Methyltransf_11"/>
</dbReference>
<protein>
    <recommendedName>
        <fullName evidence="1">Methyltransferase type 11 domain-containing protein</fullName>
    </recommendedName>
</protein>
<comment type="caution">
    <text evidence="2">The sequence shown here is derived from an EMBL/GenBank/DDBJ whole genome shotgun (WGS) entry which is preliminary data.</text>
</comment>
<accession>A0A0P9WGL4</accession>